<reference evidence="2" key="1">
    <citation type="journal article" date="2022" name="bioRxiv">
        <title>Sequencing and chromosome-scale assembly of the giantPleurodeles waltlgenome.</title>
        <authorList>
            <person name="Brown T."/>
            <person name="Elewa A."/>
            <person name="Iarovenko S."/>
            <person name="Subramanian E."/>
            <person name="Araus A.J."/>
            <person name="Petzold A."/>
            <person name="Susuki M."/>
            <person name="Suzuki K.-i.T."/>
            <person name="Hayashi T."/>
            <person name="Toyoda A."/>
            <person name="Oliveira C."/>
            <person name="Osipova E."/>
            <person name="Leigh N.D."/>
            <person name="Simon A."/>
            <person name="Yun M.H."/>
        </authorList>
    </citation>
    <scope>NUCLEOTIDE SEQUENCE</scope>
    <source>
        <strain evidence="2">20211129_DDA</strain>
        <tissue evidence="2">Liver</tissue>
    </source>
</reference>
<sequence length="83" mass="8468">MLKDVGVACFRRTKESQNPDERGKAASCSSTAGAQAGDGVGNAPDTEGVPVGQSTTSDPTLPLGLNQPSPLPFLLSLLVSQVE</sequence>
<dbReference type="AlphaFoldDB" id="A0AAV7TDC5"/>
<protein>
    <submittedName>
        <fullName evidence="2">Uncharacterized protein</fullName>
    </submittedName>
</protein>
<organism evidence="2 3">
    <name type="scientific">Pleurodeles waltl</name>
    <name type="common">Iberian ribbed newt</name>
    <dbReference type="NCBI Taxonomy" id="8319"/>
    <lineage>
        <taxon>Eukaryota</taxon>
        <taxon>Metazoa</taxon>
        <taxon>Chordata</taxon>
        <taxon>Craniata</taxon>
        <taxon>Vertebrata</taxon>
        <taxon>Euteleostomi</taxon>
        <taxon>Amphibia</taxon>
        <taxon>Batrachia</taxon>
        <taxon>Caudata</taxon>
        <taxon>Salamandroidea</taxon>
        <taxon>Salamandridae</taxon>
        <taxon>Pleurodelinae</taxon>
        <taxon>Pleurodeles</taxon>
    </lineage>
</organism>
<evidence type="ECO:0000313" key="3">
    <source>
        <dbReference type="Proteomes" id="UP001066276"/>
    </source>
</evidence>
<proteinExistence type="predicted"/>
<feature type="compositionally biased region" description="Basic and acidic residues" evidence="1">
    <location>
        <begin position="13"/>
        <end position="24"/>
    </location>
</feature>
<keyword evidence="3" id="KW-1185">Reference proteome</keyword>
<comment type="caution">
    <text evidence="2">The sequence shown here is derived from an EMBL/GenBank/DDBJ whole genome shotgun (WGS) entry which is preliminary data.</text>
</comment>
<gene>
    <name evidence="2" type="ORF">NDU88_006151</name>
</gene>
<evidence type="ECO:0000313" key="2">
    <source>
        <dbReference type="EMBL" id="KAJ1174329.1"/>
    </source>
</evidence>
<dbReference type="EMBL" id="JANPWB010000007">
    <property type="protein sequence ID" value="KAJ1174329.1"/>
    <property type="molecule type" value="Genomic_DNA"/>
</dbReference>
<dbReference type="Proteomes" id="UP001066276">
    <property type="component" value="Chromosome 4_1"/>
</dbReference>
<evidence type="ECO:0000256" key="1">
    <source>
        <dbReference type="SAM" id="MobiDB-lite"/>
    </source>
</evidence>
<accession>A0AAV7TDC5</accession>
<name>A0AAV7TDC5_PLEWA</name>
<feature type="region of interest" description="Disordered" evidence="1">
    <location>
        <begin position="13"/>
        <end position="70"/>
    </location>
</feature>